<dbReference type="Pfam" id="PF00877">
    <property type="entry name" value="NLPC_P60"/>
    <property type="match status" value="1"/>
</dbReference>
<evidence type="ECO:0000256" key="1">
    <source>
        <dbReference type="ARBA" id="ARBA00007074"/>
    </source>
</evidence>
<evidence type="ECO:0000256" key="3">
    <source>
        <dbReference type="ARBA" id="ARBA00022801"/>
    </source>
</evidence>
<dbReference type="InterPro" id="IPR051794">
    <property type="entry name" value="PG_Endopeptidase_C40"/>
</dbReference>
<feature type="signal peptide" evidence="5">
    <location>
        <begin position="1"/>
        <end position="38"/>
    </location>
</feature>
<dbReference type="SUPFAM" id="SSF54001">
    <property type="entry name" value="Cysteine proteinases"/>
    <property type="match status" value="1"/>
</dbReference>
<dbReference type="PANTHER" id="PTHR47359:SF3">
    <property type="entry name" value="NLP_P60 DOMAIN-CONTAINING PROTEIN-RELATED"/>
    <property type="match status" value="1"/>
</dbReference>
<dbReference type="InterPro" id="IPR038765">
    <property type="entry name" value="Papain-like_cys_pep_sf"/>
</dbReference>
<feature type="chain" id="PRO_5045592312" description="NlpC/P60 domain-containing protein" evidence="5">
    <location>
        <begin position="39"/>
        <end position="517"/>
    </location>
</feature>
<sequence length="517" mass="54414">MGFRNGFARGRRRGLSLLLGLLLCAGFTMGAAASPARAADVPCQLYAPAPNRLADLAVRAACAEVAAGTMYTWGGGHGTRPGKTYGYFDGQDEASRHDDTVLGFDCSGFVRYVWSQAVGYDIVGSGATGNEVKVLTNPAAHNTVIYGPGGLEPGDIVFFGDKHWYGNSIEHVALSLGGDRIAEAAQSGTPLHARVLNPDKFVMAVRINPDTVGQPGPDPGASGPVHSTWGTWIRLGEQPVHGARVVAVLPGPTQVNVNCQRRGDSITAEGTTNDWWSYLPEYGGWITNIYLQGPAVLPDVPECGTGRDLSHESGTPGGGGFSTWGSDVNVRGGASTSANLVSTVPTPRAVRITCQAHGGLVQAEGYVNDVWSYLPDYQGWVSNIYIQGPAVLPVPECATGGTVPAPAATCTDGTEPTGSDARTPAGRSVEIDGRLIELRYSDSTECAWGRISRGGLGDHVWVDRSSDGGAHWEPQLGHTTITDGQDVHTVQWRDSGVVMRACGSVAGRPDVVCTSWF</sequence>
<dbReference type="EMBL" id="BAABIS010000001">
    <property type="protein sequence ID" value="GAA4832485.1"/>
    <property type="molecule type" value="Genomic_DNA"/>
</dbReference>
<reference evidence="8" key="1">
    <citation type="journal article" date="2019" name="Int. J. Syst. Evol. Microbiol.">
        <title>The Global Catalogue of Microorganisms (GCM) 10K type strain sequencing project: providing services to taxonomists for standard genome sequencing and annotation.</title>
        <authorList>
            <consortium name="The Broad Institute Genomics Platform"/>
            <consortium name="The Broad Institute Genome Sequencing Center for Infectious Disease"/>
            <person name="Wu L."/>
            <person name="Ma J."/>
        </authorList>
    </citation>
    <scope>NUCLEOTIDE SEQUENCE [LARGE SCALE GENOMIC DNA]</scope>
    <source>
        <strain evidence="8">JCM 13006</strain>
    </source>
</reference>
<evidence type="ECO:0000313" key="8">
    <source>
        <dbReference type="Proteomes" id="UP001501752"/>
    </source>
</evidence>
<evidence type="ECO:0000256" key="5">
    <source>
        <dbReference type="SAM" id="SignalP"/>
    </source>
</evidence>
<dbReference type="PROSITE" id="PS51935">
    <property type="entry name" value="NLPC_P60"/>
    <property type="match status" value="1"/>
</dbReference>
<evidence type="ECO:0000259" key="6">
    <source>
        <dbReference type="PROSITE" id="PS51935"/>
    </source>
</evidence>
<evidence type="ECO:0000313" key="7">
    <source>
        <dbReference type="EMBL" id="GAA4832485.1"/>
    </source>
</evidence>
<organism evidence="7 8">
    <name type="scientific">Kitasatospora terrestris</name>
    <dbReference type="NCBI Taxonomy" id="258051"/>
    <lineage>
        <taxon>Bacteria</taxon>
        <taxon>Bacillati</taxon>
        <taxon>Actinomycetota</taxon>
        <taxon>Actinomycetes</taxon>
        <taxon>Kitasatosporales</taxon>
        <taxon>Streptomycetaceae</taxon>
        <taxon>Kitasatospora</taxon>
    </lineage>
</organism>
<dbReference type="Proteomes" id="UP001501752">
    <property type="component" value="Unassembled WGS sequence"/>
</dbReference>
<keyword evidence="5" id="KW-0732">Signal</keyword>
<keyword evidence="8" id="KW-1185">Reference proteome</keyword>
<gene>
    <name evidence="7" type="ORF">GCM10023235_03600</name>
</gene>
<comment type="similarity">
    <text evidence="1">Belongs to the peptidase C40 family.</text>
</comment>
<comment type="caution">
    <text evidence="7">The sequence shown here is derived from an EMBL/GenBank/DDBJ whole genome shotgun (WGS) entry which is preliminary data.</text>
</comment>
<feature type="domain" description="NlpC/P60" evidence="6">
    <location>
        <begin position="51"/>
        <end position="213"/>
    </location>
</feature>
<dbReference type="InterPro" id="IPR000064">
    <property type="entry name" value="NLP_P60_dom"/>
</dbReference>
<keyword evidence="2" id="KW-0645">Protease</keyword>
<keyword evidence="4" id="KW-0788">Thiol protease</keyword>
<dbReference type="Gene3D" id="3.90.1720.10">
    <property type="entry name" value="endopeptidase domain like (from Nostoc punctiforme)"/>
    <property type="match status" value="1"/>
</dbReference>
<accession>A0ABP9D834</accession>
<evidence type="ECO:0000256" key="2">
    <source>
        <dbReference type="ARBA" id="ARBA00022670"/>
    </source>
</evidence>
<dbReference type="RefSeq" id="WP_345694962.1">
    <property type="nucleotide sequence ID" value="NZ_BAABIS010000001.1"/>
</dbReference>
<evidence type="ECO:0000256" key="4">
    <source>
        <dbReference type="ARBA" id="ARBA00022807"/>
    </source>
</evidence>
<dbReference type="PANTHER" id="PTHR47359">
    <property type="entry name" value="PEPTIDOGLYCAN DL-ENDOPEPTIDASE CWLO"/>
    <property type="match status" value="1"/>
</dbReference>
<proteinExistence type="inferred from homology"/>
<keyword evidence="3" id="KW-0378">Hydrolase</keyword>
<name>A0ABP9D834_9ACTN</name>
<protein>
    <recommendedName>
        <fullName evidence="6">NlpC/P60 domain-containing protein</fullName>
    </recommendedName>
</protein>